<keyword evidence="1 6" id="KW-0540">Nuclease</keyword>
<evidence type="ECO:0000256" key="5">
    <source>
        <dbReference type="ARBA" id="ARBA00023204"/>
    </source>
</evidence>
<keyword evidence="5 6" id="KW-0234">DNA repair</keyword>
<dbReference type="GO" id="GO:0016787">
    <property type="term" value="F:hydrolase activity"/>
    <property type="evidence" value="ECO:0007669"/>
    <property type="project" value="UniProtKB-KW"/>
</dbReference>
<dbReference type="CDD" id="cd00221">
    <property type="entry name" value="Vsr"/>
    <property type="match status" value="1"/>
</dbReference>
<evidence type="ECO:0000256" key="4">
    <source>
        <dbReference type="ARBA" id="ARBA00022801"/>
    </source>
</evidence>
<dbReference type="GO" id="GO:0004519">
    <property type="term" value="F:endonuclease activity"/>
    <property type="evidence" value="ECO:0007669"/>
    <property type="project" value="UniProtKB-KW"/>
</dbReference>
<dbReference type="InterPro" id="IPR011335">
    <property type="entry name" value="Restrct_endonuc-II-like"/>
</dbReference>
<gene>
    <name evidence="7" type="ORF">A2462_05935</name>
</gene>
<comment type="function">
    <text evidence="6">May nick specific sequences that contain T:G mispairs resulting from m5C-deamination.</text>
</comment>
<comment type="similarity">
    <text evidence="6">Belongs to the vsr family.</text>
</comment>
<organism evidence="7 8">
    <name type="scientific">candidate division WOR-1 bacterium RIFOXYC2_FULL_41_25</name>
    <dbReference type="NCBI Taxonomy" id="1802586"/>
    <lineage>
        <taxon>Bacteria</taxon>
        <taxon>Bacillati</taxon>
        <taxon>Saganbacteria</taxon>
    </lineage>
</organism>
<dbReference type="EC" id="3.1.-.-" evidence="6"/>
<dbReference type="EMBL" id="MEUI01000043">
    <property type="protein sequence ID" value="OGC32859.1"/>
    <property type="molecule type" value="Genomic_DNA"/>
</dbReference>
<accession>A0A1F4TJW9</accession>
<dbReference type="PIRSF" id="PIRSF018267">
    <property type="entry name" value="VSR_endonuc"/>
    <property type="match status" value="1"/>
</dbReference>
<dbReference type="Gene3D" id="3.40.960.10">
    <property type="entry name" value="VSR Endonuclease"/>
    <property type="match status" value="1"/>
</dbReference>
<sequence>MTDNLTKKQRSNCMSRIRSKHTKPEKIVRRILRKLAVSFRTYAKNLPGNPDIIISKRKTAVFVNGCFWHLHNNCKKAVAPKSNIQYWKTKLQKNIMRQRKDIRNLRKLGWKSLIIWECQTKQECSLFNRISRMVN</sequence>
<dbReference type="InterPro" id="IPR004603">
    <property type="entry name" value="DNA_mismatch_endonuc_vsr"/>
</dbReference>
<dbReference type="GO" id="GO:0006298">
    <property type="term" value="P:mismatch repair"/>
    <property type="evidence" value="ECO:0007669"/>
    <property type="project" value="UniProtKB-UniRule"/>
</dbReference>
<name>A0A1F4TJW9_UNCSA</name>
<dbReference type="AlphaFoldDB" id="A0A1F4TJW9"/>
<proteinExistence type="inferred from homology"/>
<evidence type="ECO:0000256" key="3">
    <source>
        <dbReference type="ARBA" id="ARBA00022763"/>
    </source>
</evidence>
<reference evidence="7 8" key="1">
    <citation type="journal article" date="2016" name="Nat. Commun.">
        <title>Thousands of microbial genomes shed light on interconnected biogeochemical processes in an aquifer system.</title>
        <authorList>
            <person name="Anantharaman K."/>
            <person name="Brown C.T."/>
            <person name="Hug L.A."/>
            <person name="Sharon I."/>
            <person name="Castelle C.J."/>
            <person name="Probst A.J."/>
            <person name="Thomas B.C."/>
            <person name="Singh A."/>
            <person name="Wilkins M.J."/>
            <person name="Karaoz U."/>
            <person name="Brodie E.L."/>
            <person name="Williams K.H."/>
            <person name="Hubbard S.S."/>
            <person name="Banfield J.F."/>
        </authorList>
    </citation>
    <scope>NUCLEOTIDE SEQUENCE [LARGE SCALE GENOMIC DNA]</scope>
</reference>
<protein>
    <recommendedName>
        <fullName evidence="6">Very short patch repair endonuclease</fullName>
        <ecNumber evidence="6">3.1.-.-</ecNumber>
    </recommendedName>
</protein>
<keyword evidence="2 6" id="KW-0255">Endonuclease</keyword>
<evidence type="ECO:0000256" key="6">
    <source>
        <dbReference type="PIRNR" id="PIRNR018267"/>
    </source>
</evidence>
<evidence type="ECO:0000256" key="2">
    <source>
        <dbReference type="ARBA" id="ARBA00022759"/>
    </source>
</evidence>
<evidence type="ECO:0000256" key="1">
    <source>
        <dbReference type="ARBA" id="ARBA00022722"/>
    </source>
</evidence>
<evidence type="ECO:0000313" key="7">
    <source>
        <dbReference type="EMBL" id="OGC32859.1"/>
    </source>
</evidence>
<keyword evidence="3 6" id="KW-0227">DNA damage</keyword>
<dbReference type="SUPFAM" id="SSF52980">
    <property type="entry name" value="Restriction endonuclease-like"/>
    <property type="match status" value="1"/>
</dbReference>
<keyword evidence="4 6" id="KW-0378">Hydrolase</keyword>
<comment type="caution">
    <text evidence="7">The sequence shown here is derived from an EMBL/GenBank/DDBJ whole genome shotgun (WGS) entry which is preliminary data.</text>
</comment>
<dbReference type="Pfam" id="PF03852">
    <property type="entry name" value="Vsr"/>
    <property type="match status" value="1"/>
</dbReference>
<evidence type="ECO:0000313" key="8">
    <source>
        <dbReference type="Proteomes" id="UP000177309"/>
    </source>
</evidence>
<dbReference type="NCBIfam" id="TIGR00632">
    <property type="entry name" value="vsr"/>
    <property type="match status" value="1"/>
</dbReference>
<dbReference type="Proteomes" id="UP000177309">
    <property type="component" value="Unassembled WGS sequence"/>
</dbReference>